<keyword evidence="10" id="KW-0411">Iron-sulfur</keyword>
<comment type="caution">
    <text evidence="13">The sequence shown here is derived from an EMBL/GenBank/DDBJ whole genome shotgun (WGS) entry which is preliminary data.</text>
</comment>
<evidence type="ECO:0000256" key="1">
    <source>
        <dbReference type="ARBA" id="ARBA00001400"/>
    </source>
</evidence>
<dbReference type="EMBL" id="DRNB01000021">
    <property type="protein sequence ID" value="HHJ63416.1"/>
    <property type="molecule type" value="Genomic_DNA"/>
</dbReference>
<evidence type="ECO:0000256" key="9">
    <source>
        <dbReference type="ARBA" id="ARBA00023004"/>
    </source>
</evidence>
<sequence>MGVEETLKALKVLGLGEIYGLKRREEPPLRGGERDKRRLLEEHFRSFRDCTRCPLHKHRTQVVFGDGNPYSPVVFVGEAPGEEEDAQGKPFVGRAGRYLNRKIQEVFGLRREEVYITNVCKCRPPGNRKPTPAEISACFPYLKREIDIIEPKVICCLGATAGEGILGKKLSVTKVRGQTFPYPYNPKIRVFLTYHPAYILRNPRADGDFTEDLERLRELID</sequence>
<evidence type="ECO:0000259" key="12">
    <source>
        <dbReference type="SMART" id="SM00986"/>
    </source>
</evidence>
<keyword evidence="5" id="KW-0004">4Fe-4S</keyword>
<feature type="domain" description="Uracil-DNA glycosylase-like" evidence="12">
    <location>
        <begin position="64"/>
        <end position="214"/>
    </location>
</feature>
<evidence type="ECO:0000256" key="7">
    <source>
        <dbReference type="ARBA" id="ARBA00022763"/>
    </source>
</evidence>
<dbReference type="PANTHER" id="PTHR33693:SF1">
    <property type="entry name" value="TYPE-4 URACIL-DNA GLYCOSYLASE"/>
    <property type="match status" value="1"/>
</dbReference>
<dbReference type="SMART" id="SM00987">
    <property type="entry name" value="UreE_C"/>
    <property type="match status" value="1"/>
</dbReference>
<evidence type="ECO:0000256" key="4">
    <source>
        <dbReference type="ARBA" id="ARBA00019403"/>
    </source>
</evidence>
<dbReference type="NCBIfam" id="TIGR00758">
    <property type="entry name" value="UDG_fam4"/>
    <property type="match status" value="1"/>
</dbReference>
<dbReference type="GO" id="GO:0004844">
    <property type="term" value="F:uracil DNA N-glycosylase activity"/>
    <property type="evidence" value="ECO:0007669"/>
    <property type="project" value="UniProtKB-EC"/>
</dbReference>
<dbReference type="GO" id="GO:0046872">
    <property type="term" value="F:metal ion binding"/>
    <property type="evidence" value="ECO:0007669"/>
    <property type="project" value="UniProtKB-KW"/>
</dbReference>
<evidence type="ECO:0000256" key="5">
    <source>
        <dbReference type="ARBA" id="ARBA00022485"/>
    </source>
</evidence>
<dbReference type="Gene3D" id="3.40.470.10">
    <property type="entry name" value="Uracil-DNA glycosylase-like domain"/>
    <property type="match status" value="1"/>
</dbReference>
<dbReference type="GO" id="GO:0006281">
    <property type="term" value="P:DNA repair"/>
    <property type="evidence" value="ECO:0007669"/>
    <property type="project" value="UniProtKB-KW"/>
</dbReference>
<dbReference type="InterPro" id="IPR036895">
    <property type="entry name" value="Uracil-DNA_glycosylase-like_sf"/>
</dbReference>
<evidence type="ECO:0000256" key="2">
    <source>
        <dbReference type="ARBA" id="ARBA00006521"/>
    </source>
</evidence>
<evidence type="ECO:0000256" key="11">
    <source>
        <dbReference type="ARBA" id="ARBA00023204"/>
    </source>
</evidence>
<evidence type="ECO:0000256" key="3">
    <source>
        <dbReference type="ARBA" id="ARBA00012030"/>
    </source>
</evidence>
<evidence type="ECO:0000256" key="8">
    <source>
        <dbReference type="ARBA" id="ARBA00022801"/>
    </source>
</evidence>
<keyword evidence="8" id="KW-0378">Hydrolase</keyword>
<comment type="similarity">
    <text evidence="2">Belongs to the uracil-DNA glycosylase (UDG) superfamily. Type 4 (UDGa) family.</text>
</comment>
<dbReference type="CDD" id="cd10030">
    <property type="entry name" value="UDG-F4_TTUDGA_SPO1dp_like"/>
    <property type="match status" value="1"/>
</dbReference>
<dbReference type="PANTHER" id="PTHR33693">
    <property type="entry name" value="TYPE-5 URACIL-DNA GLYCOSYLASE"/>
    <property type="match status" value="1"/>
</dbReference>
<keyword evidence="11" id="KW-0234">DNA repair</keyword>
<dbReference type="Pfam" id="PF03167">
    <property type="entry name" value="UDG"/>
    <property type="match status" value="1"/>
</dbReference>
<evidence type="ECO:0000313" key="13">
    <source>
        <dbReference type="EMBL" id="HHJ63416.1"/>
    </source>
</evidence>
<dbReference type="Proteomes" id="UP000885792">
    <property type="component" value="Unassembled WGS sequence"/>
</dbReference>
<dbReference type="SMART" id="SM00986">
    <property type="entry name" value="UDG"/>
    <property type="match status" value="1"/>
</dbReference>
<protein>
    <recommendedName>
        <fullName evidence="4">Type-4 uracil-DNA glycosylase</fullName>
        <ecNumber evidence="3">3.2.2.27</ecNumber>
    </recommendedName>
</protein>
<dbReference type="InterPro" id="IPR005122">
    <property type="entry name" value="Uracil-DNA_glycosylase-like"/>
</dbReference>
<name>A0A7C5PYJ3_AQUAO</name>
<dbReference type="AlphaFoldDB" id="A0A7C5PYJ3"/>
<organism evidence="13">
    <name type="scientific">Aquifex aeolicus</name>
    <dbReference type="NCBI Taxonomy" id="63363"/>
    <lineage>
        <taxon>Bacteria</taxon>
        <taxon>Pseudomonadati</taxon>
        <taxon>Aquificota</taxon>
        <taxon>Aquificia</taxon>
        <taxon>Aquificales</taxon>
        <taxon>Aquificaceae</taxon>
        <taxon>Aquifex</taxon>
    </lineage>
</organism>
<reference evidence="13" key="1">
    <citation type="journal article" date="2020" name="mSystems">
        <title>Genome- and Community-Level Interaction Insights into Carbon Utilization and Element Cycling Functions of Hydrothermarchaeota in Hydrothermal Sediment.</title>
        <authorList>
            <person name="Zhou Z."/>
            <person name="Liu Y."/>
            <person name="Xu W."/>
            <person name="Pan J."/>
            <person name="Luo Z.H."/>
            <person name="Li M."/>
        </authorList>
    </citation>
    <scope>NUCLEOTIDE SEQUENCE [LARGE SCALE GENOMIC DNA]</scope>
    <source>
        <strain evidence="13">HyVt-501</strain>
    </source>
</reference>
<dbReference type="GO" id="GO:0051539">
    <property type="term" value="F:4 iron, 4 sulfur cluster binding"/>
    <property type="evidence" value="ECO:0007669"/>
    <property type="project" value="UniProtKB-KW"/>
</dbReference>
<dbReference type="SUPFAM" id="SSF52141">
    <property type="entry name" value="Uracil-DNA glycosylase-like"/>
    <property type="match status" value="1"/>
</dbReference>
<keyword evidence="9" id="KW-0408">Iron</keyword>
<dbReference type="InterPro" id="IPR051536">
    <property type="entry name" value="UDG_Type-4/5"/>
</dbReference>
<dbReference type="EC" id="3.2.2.27" evidence="3"/>
<accession>A0A7C5PYJ3</accession>
<dbReference type="InterPro" id="IPR005273">
    <property type="entry name" value="Ura-DNA_glyco_family4"/>
</dbReference>
<evidence type="ECO:0000256" key="10">
    <source>
        <dbReference type="ARBA" id="ARBA00023014"/>
    </source>
</evidence>
<gene>
    <name evidence="13" type="ORF">ENJ61_00755</name>
</gene>
<keyword evidence="6" id="KW-0479">Metal-binding</keyword>
<comment type="catalytic activity">
    <reaction evidence="1">
        <text>Hydrolyzes single-stranded DNA or mismatched double-stranded DNA and polynucleotides, releasing free uracil.</text>
        <dbReference type="EC" id="3.2.2.27"/>
    </reaction>
</comment>
<proteinExistence type="inferred from homology"/>
<keyword evidence="7" id="KW-0227">DNA damage</keyword>
<evidence type="ECO:0000256" key="6">
    <source>
        <dbReference type="ARBA" id="ARBA00022723"/>
    </source>
</evidence>